<evidence type="ECO:0000256" key="1">
    <source>
        <dbReference type="SAM" id="MobiDB-lite"/>
    </source>
</evidence>
<organism evidence="3 4">
    <name type="scientific">Ameca splendens</name>
    <dbReference type="NCBI Taxonomy" id="208324"/>
    <lineage>
        <taxon>Eukaryota</taxon>
        <taxon>Metazoa</taxon>
        <taxon>Chordata</taxon>
        <taxon>Craniata</taxon>
        <taxon>Vertebrata</taxon>
        <taxon>Euteleostomi</taxon>
        <taxon>Actinopterygii</taxon>
        <taxon>Neopterygii</taxon>
        <taxon>Teleostei</taxon>
        <taxon>Neoteleostei</taxon>
        <taxon>Acanthomorphata</taxon>
        <taxon>Ovalentaria</taxon>
        <taxon>Atherinomorphae</taxon>
        <taxon>Cyprinodontiformes</taxon>
        <taxon>Goodeidae</taxon>
        <taxon>Ameca</taxon>
    </lineage>
</organism>
<sequence length="149" mass="17389">MNMLNQHRHAVQVALQAPCAVVRLTAASNGFCVTGPWEMKLKRSISYNVNNDPSFHCAPRDKSIKEPSHLQHPLPTQYREGGKRENRRNKKKRSRNRCQNTKQCSTLTFKRKLFYFFFFFLGHALVICCLRFVARWKAFCCEVILLSPQ</sequence>
<keyword evidence="2" id="KW-1133">Transmembrane helix</keyword>
<name>A0ABV0Z784_9TELE</name>
<feature type="region of interest" description="Disordered" evidence="1">
    <location>
        <begin position="65"/>
        <end position="98"/>
    </location>
</feature>
<evidence type="ECO:0000313" key="3">
    <source>
        <dbReference type="EMBL" id="MEQ2302082.1"/>
    </source>
</evidence>
<feature type="transmembrane region" description="Helical" evidence="2">
    <location>
        <begin position="113"/>
        <end position="134"/>
    </location>
</feature>
<feature type="compositionally biased region" description="Basic residues" evidence="1">
    <location>
        <begin position="85"/>
        <end position="96"/>
    </location>
</feature>
<evidence type="ECO:0000313" key="4">
    <source>
        <dbReference type="Proteomes" id="UP001469553"/>
    </source>
</evidence>
<evidence type="ECO:0000256" key="2">
    <source>
        <dbReference type="SAM" id="Phobius"/>
    </source>
</evidence>
<reference evidence="3 4" key="1">
    <citation type="submission" date="2021-06" db="EMBL/GenBank/DDBJ databases">
        <authorList>
            <person name="Palmer J.M."/>
        </authorList>
    </citation>
    <scope>NUCLEOTIDE SEQUENCE [LARGE SCALE GENOMIC DNA]</scope>
    <source>
        <strain evidence="3 4">AS_MEX2019</strain>
        <tissue evidence="3">Muscle</tissue>
    </source>
</reference>
<comment type="caution">
    <text evidence="3">The sequence shown here is derived from an EMBL/GenBank/DDBJ whole genome shotgun (WGS) entry which is preliminary data.</text>
</comment>
<keyword evidence="4" id="KW-1185">Reference proteome</keyword>
<accession>A0ABV0Z784</accession>
<protein>
    <submittedName>
        <fullName evidence="3">Uncharacterized protein</fullName>
    </submittedName>
</protein>
<keyword evidence="2" id="KW-0472">Membrane</keyword>
<dbReference type="Proteomes" id="UP001469553">
    <property type="component" value="Unassembled WGS sequence"/>
</dbReference>
<proteinExistence type="predicted"/>
<dbReference type="EMBL" id="JAHRIP010056535">
    <property type="protein sequence ID" value="MEQ2302082.1"/>
    <property type="molecule type" value="Genomic_DNA"/>
</dbReference>
<keyword evidence="2" id="KW-0812">Transmembrane</keyword>
<gene>
    <name evidence="3" type="ORF">AMECASPLE_002835</name>
</gene>